<accession>A0A6L6XXH2</accession>
<dbReference type="InterPro" id="IPR036689">
    <property type="entry name" value="ESAT-6-like_sf"/>
</dbReference>
<dbReference type="Pfam" id="PF06013">
    <property type="entry name" value="WXG100"/>
    <property type="match status" value="1"/>
</dbReference>
<evidence type="ECO:0000256" key="1">
    <source>
        <dbReference type="SAM" id="MobiDB-lite"/>
    </source>
</evidence>
<dbReference type="InterPro" id="IPR010310">
    <property type="entry name" value="T7SS_ESAT-6-like"/>
</dbReference>
<evidence type="ECO:0008006" key="4">
    <source>
        <dbReference type="Google" id="ProtNLM"/>
    </source>
</evidence>
<dbReference type="EMBL" id="WSEK01000004">
    <property type="protein sequence ID" value="MVQ50205.1"/>
    <property type="molecule type" value="Genomic_DNA"/>
</dbReference>
<dbReference type="AlphaFoldDB" id="A0A6L6XXH2"/>
<dbReference type="RefSeq" id="WP_157343153.1">
    <property type="nucleotide sequence ID" value="NZ_WSEK01000004.1"/>
</dbReference>
<gene>
    <name evidence="2" type="ORF">GON03_13530</name>
</gene>
<evidence type="ECO:0000313" key="3">
    <source>
        <dbReference type="Proteomes" id="UP000473525"/>
    </source>
</evidence>
<sequence length="105" mass="10874">MSGAAEMGQGEGTLTRAAGLVGDAKADFESMSKTLEGQIAGLQGKWAGAGGTAFFGLHQAWTEKQRIITNALDEFAASLTSTERDNVSTDDTQSATYSKVAGRLG</sequence>
<proteinExistence type="predicted"/>
<dbReference type="Proteomes" id="UP000473525">
    <property type="component" value="Unassembled WGS sequence"/>
</dbReference>
<evidence type="ECO:0000313" key="2">
    <source>
        <dbReference type="EMBL" id="MVQ50205.1"/>
    </source>
</evidence>
<organism evidence="2 3">
    <name type="scientific">Nocardioides agri</name>
    <dbReference type="NCBI Taxonomy" id="2682843"/>
    <lineage>
        <taxon>Bacteria</taxon>
        <taxon>Bacillati</taxon>
        <taxon>Actinomycetota</taxon>
        <taxon>Actinomycetes</taxon>
        <taxon>Propionibacteriales</taxon>
        <taxon>Nocardioidaceae</taxon>
        <taxon>Nocardioides</taxon>
    </lineage>
</organism>
<keyword evidence="3" id="KW-1185">Reference proteome</keyword>
<feature type="region of interest" description="Disordered" evidence="1">
    <location>
        <begin position="80"/>
        <end position="105"/>
    </location>
</feature>
<dbReference type="SUPFAM" id="SSF140453">
    <property type="entry name" value="EsxAB dimer-like"/>
    <property type="match status" value="1"/>
</dbReference>
<comment type="caution">
    <text evidence="2">The sequence shown here is derived from an EMBL/GenBank/DDBJ whole genome shotgun (WGS) entry which is preliminary data.</text>
</comment>
<reference evidence="2 3" key="1">
    <citation type="submission" date="2019-12" db="EMBL/GenBank/DDBJ databases">
        <authorList>
            <person name="Huq M.A."/>
        </authorList>
    </citation>
    <scope>NUCLEOTIDE SEQUENCE [LARGE SCALE GENOMIC DNA]</scope>
    <source>
        <strain evidence="2 3">MAH-18</strain>
    </source>
</reference>
<protein>
    <recommendedName>
        <fullName evidence="4">ESAT-6-like protein</fullName>
    </recommendedName>
</protein>
<dbReference type="Gene3D" id="1.10.287.1060">
    <property type="entry name" value="ESAT-6-like"/>
    <property type="match status" value="1"/>
</dbReference>
<name>A0A6L6XXH2_9ACTN</name>